<dbReference type="RefSeq" id="XP_002175469.1">
    <property type="nucleotide sequence ID" value="XM_002175433.2"/>
</dbReference>
<dbReference type="InterPro" id="IPR058567">
    <property type="entry name" value="Ig_TRAPPC9_Trs120_3rd"/>
</dbReference>
<dbReference type="Pfam" id="PF26283">
    <property type="entry name" value="Ig_TRAPPC9-Trs120_4th"/>
    <property type="match status" value="1"/>
</dbReference>
<dbReference type="PANTHER" id="PTHR21512">
    <property type="entry name" value="TRAFFICKING PROTEIN PARTICLE COMPLEX SUBUNIT 9"/>
    <property type="match status" value="1"/>
</dbReference>
<evidence type="ECO:0000259" key="4">
    <source>
        <dbReference type="Pfam" id="PF08626"/>
    </source>
</evidence>
<dbReference type="OMA" id="EHSRDRM"/>
<sequence length="1232" mass="140265">MELDFFSYAAPSRVQALVLPFGKIRKNRFRHFYELLFRVRNIRLNDVPQGAKSQHFNPLNFPLGQVVYNFIVNLDDQQSLLEEFEFFRRVFVLVAFVDGREDVSAEFISSKLEEWQRRVPHALVVRCIVFDCEDKERRAALATVPEVVFGPVGSFSPATAVRSLLCDITAEMLDTFNDLEYAITARSVILSPITEVPHLKPLERHGSGSSTRSFSRRTSSTFTIQSSGDNSTRTNPTGSEHSKVRFKGRAENQLGQLYLLAGLLPAAMRHFTTAIDCAKLTRDYLWHGLSLEMFSVCLLLLAYLQADVSIPEGMQNLFSSTLTSRNSVKEMVHVDNLLGLLTEIRNMVNSLYIKSTKQPHDSIPGLCFAESVLRYAHLLAMVRIANGINTASLDHIVMQVPLEKQRPITAYVPSKAVIYQWILKVDESQPEQLSVRELCRIYGAMANLLGSIGFFRQRALLLRRLLVQLTPSLLSTRYLNASRRGVHPDIEALNSALRLYSSQSTHTEPILLEVCRVYGFFDEDGSILQPNKIGWNWSSLQYAVVRNLVEFCSALGDCSGLMILISLYFFATLNRSQSEEQRTLFTAFQNAYKLLQNANIACSVPYWDPFLVLDICYTSSDEDEQLVYQSLVESTTPTRPKGPFLYNPFERPLSKKIEPDNHIVIVDERVSLRVRLRNRLSVDIELQSISLSVDGAHAECPDVFTTLPAKSETLVTLSLLPKEVGNLQITGCRATVLGCREQLFHFYDLDYIREEQIVRLEKMSPDKELSARNEQTWWDVQDKEWPKNTIQLQVVDKQPQLLLRACPAASRPLSMAEYETKTIPITLENVSSVPANLVHVQFFDSSAQYYTNALASKTITADQFYELEQEETEMPSFKLLYVEEPLHVDPHESRTFHIQLRAKPSMEKARIVFTYGHRSSSDAEYYYKRQVTVTLDIKVCSRIVLQGIEVLPQSMLDYSSCLLVMYFFNHYFEQQHITVFDNATDTEHSIDVYANSNAVLCVSTPRISLTQEELTKDIPRLSNRQFVLSKGMKDSLDETIYVKQRFWLKQVLLRRLKVQWESIVDGSRKGIVHMRPLILSRNSIPNLLSPPLAVYFEAEDPLVFDPHMYVWKVPFRTFFTIRVRFVNHTEKPLRASYALKLCSVSLQDMESPTLVLNGPAQRTMPVLGPGKEVSFSHSLFATTSGLFRIQVYAEETPSSSSAFCHSAYLPEPVILSVECPTVSDDNTKLSSD</sequence>
<dbReference type="JaponicusDB" id="SJAG_04358">
    <property type="gene designation" value="trs120"/>
</dbReference>
<feature type="domain" description="Trs120/TRAPPC9 third Ig-like" evidence="7">
    <location>
        <begin position="956"/>
        <end position="1087"/>
    </location>
</feature>
<feature type="domain" description="Trs120/TRAPPC9 fourth Ig-like" evidence="8">
    <location>
        <begin position="1110"/>
        <end position="1217"/>
    </location>
</feature>
<dbReference type="Pfam" id="PF08626">
    <property type="entry name" value="TRAPPC9-Trs120"/>
    <property type="match status" value="1"/>
</dbReference>
<name>B6K6M2_SCHJY</name>
<protein>
    <submittedName>
        <fullName evidence="9">TRAPP complex subunit Trs120</fullName>
    </submittedName>
</protein>
<dbReference type="HOGENOM" id="CLU_002231_0_0_1"/>
<dbReference type="PANTHER" id="PTHR21512:SF5">
    <property type="entry name" value="TRAFFICKING PROTEIN PARTICLE COMPLEX SUBUNIT 9"/>
    <property type="match status" value="1"/>
</dbReference>
<comment type="subcellular location">
    <subcellularLocation>
        <location evidence="1">Golgi apparatus</location>
    </subcellularLocation>
</comment>
<dbReference type="eggNOG" id="KOG1953">
    <property type="taxonomic scope" value="Eukaryota"/>
</dbReference>
<accession>B6K6M2</accession>
<evidence type="ECO:0000259" key="5">
    <source>
        <dbReference type="Pfam" id="PF26251"/>
    </source>
</evidence>
<evidence type="ECO:0000256" key="1">
    <source>
        <dbReference type="ARBA" id="ARBA00004555"/>
    </source>
</evidence>
<evidence type="ECO:0000259" key="8">
    <source>
        <dbReference type="Pfam" id="PF26283"/>
    </source>
</evidence>
<dbReference type="Proteomes" id="UP000001744">
    <property type="component" value="Unassembled WGS sequence"/>
</dbReference>
<dbReference type="Pfam" id="PF26280">
    <property type="entry name" value="Ig_TRAPPC9-Trs120_2nd"/>
    <property type="match status" value="1"/>
</dbReference>
<feature type="compositionally biased region" description="Low complexity" evidence="3">
    <location>
        <begin position="207"/>
        <end position="223"/>
    </location>
</feature>
<dbReference type="Pfam" id="PF26254">
    <property type="entry name" value="Ig_TRAPPC9-Trs120_1st"/>
    <property type="match status" value="1"/>
</dbReference>
<evidence type="ECO:0000256" key="3">
    <source>
        <dbReference type="SAM" id="MobiDB-lite"/>
    </source>
</evidence>
<evidence type="ECO:0000313" key="10">
    <source>
        <dbReference type="JaponicusDB" id="SJAG_04358"/>
    </source>
</evidence>
<dbReference type="VEuPathDB" id="FungiDB:SJAG_04358"/>
<evidence type="ECO:0000259" key="7">
    <source>
        <dbReference type="Pfam" id="PF26282"/>
    </source>
</evidence>
<dbReference type="InterPro" id="IPR013935">
    <property type="entry name" value="Trs120_TRAPPC9"/>
</dbReference>
<feature type="domain" description="Trs120/TRAPPC9 TPR region" evidence="5">
    <location>
        <begin position="338"/>
        <end position="597"/>
    </location>
</feature>
<feature type="compositionally biased region" description="Polar residues" evidence="3">
    <location>
        <begin position="224"/>
        <end position="239"/>
    </location>
</feature>
<dbReference type="InterPro" id="IPR058565">
    <property type="entry name" value="Ig_TRAPPC9_Trs120_1st"/>
</dbReference>
<evidence type="ECO:0000259" key="6">
    <source>
        <dbReference type="Pfam" id="PF26254"/>
    </source>
</evidence>
<dbReference type="InterPro" id="IPR058564">
    <property type="entry name" value="TPR_TRAPPC9_Trs120"/>
</dbReference>
<proteinExistence type="predicted"/>
<dbReference type="InterPro" id="IPR058563">
    <property type="entry name" value="Trs120_TRAPPC9_N"/>
</dbReference>
<dbReference type="STRING" id="402676.B6K6M2"/>
<dbReference type="OrthoDB" id="27962at2759"/>
<dbReference type="Pfam" id="PF26282">
    <property type="entry name" value="Ig_TRAPPC9-Trs120_3rd"/>
    <property type="match status" value="1"/>
</dbReference>
<gene>
    <name evidence="10" type="primary">trs120</name>
    <name evidence="9" type="ORF">SJAG_04358</name>
</gene>
<evidence type="ECO:0000313" key="9">
    <source>
        <dbReference type="EMBL" id="EEB09176.1"/>
    </source>
</evidence>
<dbReference type="InterPro" id="IPR058568">
    <property type="entry name" value="Ig_TRAPPC9_Trs120_4th"/>
</dbReference>
<dbReference type="GO" id="GO:0005802">
    <property type="term" value="C:trans-Golgi network"/>
    <property type="evidence" value="ECO:0000318"/>
    <property type="project" value="GO_Central"/>
</dbReference>
<feature type="domain" description="Trs120/TRAPPC9 N-terminal" evidence="4">
    <location>
        <begin position="6"/>
        <end position="311"/>
    </location>
</feature>
<organism evidence="9 11">
    <name type="scientific">Schizosaccharomyces japonicus (strain yFS275 / FY16936)</name>
    <name type="common">Fission yeast</name>
    <dbReference type="NCBI Taxonomy" id="402676"/>
    <lineage>
        <taxon>Eukaryota</taxon>
        <taxon>Fungi</taxon>
        <taxon>Dikarya</taxon>
        <taxon>Ascomycota</taxon>
        <taxon>Taphrinomycotina</taxon>
        <taxon>Schizosaccharomycetes</taxon>
        <taxon>Schizosaccharomycetales</taxon>
        <taxon>Schizosaccharomycetaceae</taxon>
        <taxon>Schizosaccharomyces</taxon>
    </lineage>
</organism>
<dbReference type="EMBL" id="KE651167">
    <property type="protein sequence ID" value="EEB09176.1"/>
    <property type="molecule type" value="Genomic_DNA"/>
</dbReference>
<evidence type="ECO:0000313" key="11">
    <source>
        <dbReference type="Proteomes" id="UP000001744"/>
    </source>
</evidence>
<feature type="region of interest" description="Disordered" evidence="3">
    <location>
        <begin position="200"/>
        <end position="243"/>
    </location>
</feature>
<dbReference type="AlphaFoldDB" id="B6K6M2"/>
<reference evidence="9 11" key="1">
    <citation type="journal article" date="2011" name="Science">
        <title>Comparative functional genomics of the fission yeasts.</title>
        <authorList>
            <person name="Rhind N."/>
            <person name="Chen Z."/>
            <person name="Yassour M."/>
            <person name="Thompson D.A."/>
            <person name="Haas B.J."/>
            <person name="Habib N."/>
            <person name="Wapinski I."/>
            <person name="Roy S."/>
            <person name="Lin M.F."/>
            <person name="Heiman D.I."/>
            <person name="Young S.K."/>
            <person name="Furuya K."/>
            <person name="Guo Y."/>
            <person name="Pidoux A."/>
            <person name="Chen H.M."/>
            <person name="Robbertse B."/>
            <person name="Goldberg J.M."/>
            <person name="Aoki K."/>
            <person name="Bayne E.H."/>
            <person name="Berlin A.M."/>
            <person name="Desjardins C.A."/>
            <person name="Dobbs E."/>
            <person name="Dukaj L."/>
            <person name="Fan L."/>
            <person name="FitzGerald M.G."/>
            <person name="French C."/>
            <person name="Gujja S."/>
            <person name="Hansen K."/>
            <person name="Keifenheim D."/>
            <person name="Levin J.Z."/>
            <person name="Mosher R.A."/>
            <person name="Mueller C.A."/>
            <person name="Pfiffner J."/>
            <person name="Priest M."/>
            <person name="Russ C."/>
            <person name="Smialowska A."/>
            <person name="Swoboda P."/>
            <person name="Sykes S.M."/>
            <person name="Vaughn M."/>
            <person name="Vengrova S."/>
            <person name="Yoder R."/>
            <person name="Zeng Q."/>
            <person name="Allshire R."/>
            <person name="Baulcombe D."/>
            <person name="Birren B.W."/>
            <person name="Brown W."/>
            <person name="Ekwall K."/>
            <person name="Kellis M."/>
            <person name="Leatherwood J."/>
            <person name="Levin H."/>
            <person name="Margalit H."/>
            <person name="Martienssen R."/>
            <person name="Nieduszynski C.A."/>
            <person name="Spatafora J.W."/>
            <person name="Friedman N."/>
            <person name="Dalgaard J.Z."/>
            <person name="Baumann P."/>
            <person name="Niki H."/>
            <person name="Regev A."/>
            <person name="Nusbaum C."/>
        </authorList>
    </citation>
    <scope>NUCLEOTIDE SEQUENCE [LARGE SCALE GENOMIC DNA]</scope>
    <source>
        <strain evidence="11">yFS275 / FY16936</strain>
    </source>
</reference>
<dbReference type="GeneID" id="7050911"/>
<keyword evidence="2" id="KW-0333">Golgi apparatus</keyword>
<feature type="domain" description="Trs120/TRAPPC9 first Ig-like" evidence="6">
    <location>
        <begin position="633"/>
        <end position="795"/>
    </location>
</feature>
<dbReference type="Pfam" id="PF26251">
    <property type="entry name" value="TPR_TRAPPC9-Trs120"/>
    <property type="match status" value="1"/>
</dbReference>
<evidence type="ECO:0000256" key="2">
    <source>
        <dbReference type="ARBA" id="ARBA00023034"/>
    </source>
</evidence>
<keyword evidence="11" id="KW-1185">Reference proteome</keyword>